<dbReference type="AlphaFoldDB" id="A0A2H6DMC2"/>
<protein>
    <recommendedName>
        <fullName evidence="3">Nucleotidyl transferase AbiEii/AbiGii toxin family protein</fullName>
    </recommendedName>
</protein>
<gene>
    <name evidence="1" type="ORF">TEHN7118_0909</name>
</gene>
<name>A0A2H6DMC2_TETHA</name>
<comment type="caution">
    <text evidence="1">The sequence shown here is derived from an EMBL/GenBank/DDBJ whole genome shotgun (WGS) entry which is preliminary data.</text>
</comment>
<sequence length="121" mass="14366">MTYLDRRQVTDRLRTFARKRNVAPELCRKYFMLERVLERLSRSDYRENFIIKGGFLIGSMIGMENRTTKDIDATITGITLKKISFLVSLMKYFKTLQLIIFDLNLLRLKKFVMKTFILDIG</sequence>
<evidence type="ECO:0000313" key="2">
    <source>
        <dbReference type="Proteomes" id="UP000236214"/>
    </source>
</evidence>
<dbReference type="RefSeq" id="WP_103100473.1">
    <property type="nucleotide sequence ID" value="NZ_BDEB01000133.1"/>
</dbReference>
<dbReference type="EMBL" id="BDEC01000034">
    <property type="protein sequence ID" value="GBD68103.1"/>
    <property type="molecule type" value="Genomic_DNA"/>
</dbReference>
<dbReference type="InterPro" id="IPR014942">
    <property type="entry name" value="AbiEii"/>
</dbReference>
<dbReference type="Pfam" id="PF08843">
    <property type="entry name" value="AbiEii"/>
    <property type="match status" value="1"/>
</dbReference>
<dbReference type="Proteomes" id="UP000236214">
    <property type="component" value="Unassembled WGS sequence"/>
</dbReference>
<reference evidence="1 2" key="1">
    <citation type="submission" date="2016-05" db="EMBL/GenBank/DDBJ databases">
        <title>Whole genome sequencing of Tetragenococcus halophilus subsp. halophilus NISL 7118.</title>
        <authorList>
            <person name="Shiwa Y."/>
            <person name="Nishimura I."/>
            <person name="Yoshikawa H."/>
            <person name="Koyama Y."/>
            <person name="Oguma T."/>
        </authorList>
    </citation>
    <scope>NUCLEOTIDE SEQUENCE [LARGE SCALE GENOMIC DNA]</scope>
    <source>
        <strain evidence="1 2">NISL 7118</strain>
    </source>
</reference>
<evidence type="ECO:0000313" key="1">
    <source>
        <dbReference type="EMBL" id="GBD68103.1"/>
    </source>
</evidence>
<evidence type="ECO:0008006" key="3">
    <source>
        <dbReference type="Google" id="ProtNLM"/>
    </source>
</evidence>
<organism evidence="1 2">
    <name type="scientific">Tetragenococcus halophilus subsp. halophilus</name>
    <dbReference type="NCBI Taxonomy" id="1513897"/>
    <lineage>
        <taxon>Bacteria</taxon>
        <taxon>Bacillati</taxon>
        <taxon>Bacillota</taxon>
        <taxon>Bacilli</taxon>
        <taxon>Lactobacillales</taxon>
        <taxon>Enterococcaceae</taxon>
        <taxon>Tetragenococcus</taxon>
    </lineage>
</organism>
<keyword evidence="2" id="KW-1185">Reference proteome</keyword>
<accession>A0A2H6DMC2</accession>
<proteinExistence type="predicted"/>